<proteinExistence type="predicted"/>
<evidence type="ECO:0000313" key="2">
    <source>
        <dbReference type="Proteomes" id="UP000315010"/>
    </source>
</evidence>
<organism evidence="1 2">
    <name type="scientific">Novipirellula herctigrandis</name>
    <dbReference type="NCBI Taxonomy" id="2527986"/>
    <lineage>
        <taxon>Bacteria</taxon>
        <taxon>Pseudomonadati</taxon>
        <taxon>Planctomycetota</taxon>
        <taxon>Planctomycetia</taxon>
        <taxon>Pirellulales</taxon>
        <taxon>Pirellulaceae</taxon>
        <taxon>Novipirellula</taxon>
    </lineage>
</organism>
<dbReference type="AlphaFoldDB" id="A0A5C5YMT9"/>
<keyword evidence="2" id="KW-1185">Reference proteome</keyword>
<evidence type="ECO:0000313" key="1">
    <source>
        <dbReference type="EMBL" id="TWT76175.1"/>
    </source>
</evidence>
<dbReference type="EMBL" id="SJPJ01000002">
    <property type="protein sequence ID" value="TWT76175.1"/>
    <property type="molecule type" value="Genomic_DNA"/>
</dbReference>
<name>A0A5C5YMT9_9BACT</name>
<protein>
    <submittedName>
        <fullName evidence="1">Uncharacterized protein</fullName>
    </submittedName>
</protein>
<sequence length="79" mass="8811">MIAEHCIGQAIDCENPRQKLQSITNPATAMLIGLTGKRVFATQECTSYTALNCVEYLNFSGISDFIAWFARHNDLLDKT</sequence>
<comment type="caution">
    <text evidence="1">The sequence shown here is derived from an EMBL/GenBank/DDBJ whole genome shotgun (WGS) entry which is preliminary data.</text>
</comment>
<accession>A0A5C5YMT9</accession>
<reference evidence="1 2" key="1">
    <citation type="submission" date="2019-02" db="EMBL/GenBank/DDBJ databases">
        <title>Deep-cultivation of Planctomycetes and their phenomic and genomic characterization uncovers novel biology.</title>
        <authorList>
            <person name="Wiegand S."/>
            <person name="Jogler M."/>
            <person name="Boedeker C."/>
            <person name="Pinto D."/>
            <person name="Vollmers J."/>
            <person name="Rivas-Marin E."/>
            <person name="Kohn T."/>
            <person name="Peeters S.H."/>
            <person name="Heuer A."/>
            <person name="Rast P."/>
            <person name="Oberbeckmann S."/>
            <person name="Bunk B."/>
            <person name="Jeske O."/>
            <person name="Meyerdierks A."/>
            <person name="Storesund J.E."/>
            <person name="Kallscheuer N."/>
            <person name="Luecker S."/>
            <person name="Lage O.M."/>
            <person name="Pohl T."/>
            <person name="Merkel B.J."/>
            <person name="Hornburger P."/>
            <person name="Mueller R.-W."/>
            <person name="Bruemmer F."/>
            <person name="Labrenz M."/>
            <person name="Spormann A.M."/>
            <person name="Op Den Camp H."/>
            <person name="Overmann J."/>
            <person name="Amann R."/>
            <person name="Jetten M.S.M."/>
            <person name="Mascher T."/>
            <person name="Medema M.H."/>
            <person name="Devos D.P."/>
            <person name="Kaster A.-K."/>
            <person name="Ovreas L."/>
            <person name="Rohde M."/>
            <person name="Galperin M.Y."/>
            <person name="Jogler C."/>
        </authorList>
    </citation>
    <scope>NUCLEOTIDE SEQUENCE [LARGE SCALE GENOMIC DNA]</scope>
    <source>
        <strain evidence="1 2">CA13</strain>
    </source>
</reference>
<dbReference type="Proteomes" id="UP000315010">
    <property type="component" value="Unassembled WGS sequence"/>
</dbReference>
<gene>
    <name evidence="1" type="ORF">CA13_66660</name>
</gene>